<dbReference type="KEGG" id="bgt:106055003"/>
<dbReference type="PANTHER" id="PTHR37932">
    <property type="entry name" value="SMALL LYSINE-RICH PROTEIN 1"/>
    <property type="match status" value="1"/>
</dbReference>
<dbReference type="RefSeq" id="XP_013066562.2">
    <property type="nucleotide sequence ID" value="XM_013211108.2"/>
</dbReference>
<evidence type="ECO:0000313" key="2">
    <source>
        <dbReference type="EnsemblMetazoa" id="BGLB001334-PC"/>
    </source>
</evidence>
<name>A0A2C9JE93_BIOGL</name>
<sequence>MVKKGIKCLKTYMRKRSLKKTKNVKIVEEAPENTETSSESSGENTILNTPSASRIDSADVLLEAEDEEYHDEEQKNMVAQFAEGGSLESTRGPSFIVEETASSIDTKAGGTKKRKKGGKKTDGSKKGKKGKGKKGKGKKGKGRKGQKDGHSTSLRASMSSLMMSDASFFNLQYIAHDAPHALQIRGFDWPETKKKKGKGKKKAKN</sequence>
<feature type="region of interest" description="Disordered" evidence="1">
    <location>
        <begin position="185"/>
        <end position="205"/>
    </location>
</feature>
<accession>A0A2C9JE93</accession>
<dbReference type="STRING" id="6526.A0A2C9JE93"/>
<dbReference type="Proteomes" id="UP000076420">
    <property type="component" value="Unassembled WGS sequence"/>
</dbReference>
<proteinExistence type="predicted"/>
<evidence type="ECO:0000256" key="1">
    <source>
        <dbReference type="SAM" id="MobiDB-lite"/>
    </source>
</evidence>
<dbReference type="EnsemblMetazoa" id="BGLB001334-RB">
    <property type="protein sequence ID" value="BGLB001334-PB"/>
    <property type="gene ID" value="BGLB001334"/>
</dbReference>
<feature type="compositionally biased region" description="Basic residues" evidence="1">
    <location>
        <begin position="193"/>
        <end position="205"/>
    </location>
</feature>
<protein>
    <recommendedName>
        <fullName evidence="4">Small lysine-rich protein 1</fullName>
    </recommendedName>
</protein>
<reference evidence="2" key="1">
    <citation type="submission" date="2020-05" db="UniProtKB">
        <authorList>
            <consortium name="EnsemblMetazoa"/>
        </authorList>
    </citation>
    <scope>IDENTIFICATION</scope>
    <source>
        <strain evidence="2">BB02</strain>
    </source>
</reference>
<dbReference type="OrthoDB" id="5989977at2759"/>
<dbReference type="RefSeq" id="XP_013066563.2">
    <property type="nucleotide sequence ID" value="XM_013211109.2"/>
</dbReference>
<evidence type="ECO:0000313" key="3">
    <source>
        <dbReference type="Proteomes" id="UP000076420"/>
    </source>
</evidence>
<feature type="compositionally biased region" description="Basic residues" evidence="1">
    <location>
        <begin position="126"/>
        <end position="144"/>
    </location>
</feature>
<dbReference type="EnsemblMetazoa" id="BGLB001334-RC">
    <property type="protein sequence ID" value="BGLB001334-PC"/>
    <property type="gene ID" value="BGLB001334"/>
</dbReference>
<gene>
    <name evidence="2" type="primary">106055003</name>
</gene>
<feature type="compositionally biased region" description="Low complexity" evidence="1">
    <location>
        <begin position="33"/>
        <end position="45"/>
    </location>
</feature>
<dbReference type="AlphaFoldDB" id="A0A2C9JE93"/>
<organism evidence="2 3">
    <name type="scientific">Biomphalaria glabrata</name>
    <name type="common">Bloodfluke planorb</name>
    <name type="synonym">Freshwater snail</name>
    <dbReference type="NCBI Taxonomy" id="6526"/>
    <lineage>
        <taxon>Eukaryota</taxon>
        <taxon>Metazoa</taxon>
        <taxon>Spiralia</taxon>
        <taxon>Lophotrochozoa</taxon>
        <taxon>Mollusca</taxon>
        <taxon>Gastropoda</taxon>
        <taxon>Heterobranchia</taxon>
        <taxon>Euthyneura</taxon>
        <taxon>Panpulmonata</taxon>
        <taxon>Hygrophila</taxon>
        <taxon>Lymnaeoidea</taxon>
        <taxon>Planorbidae</taxon>
        <taxon>Biomphalaria</taxon>
    </lineage>
</organism>
<evidence type="ECO:0008006" key="4">
    <source>
        <dbReference type="Google" id="ProtNLM"/>
    </source>
</evidence>
<feature type="compositionally biased region" description="Acidic residues" evidence="1">
    <location>
        <begin position="62"/>
        <end position="71"/>
    </location>
</feature>
<dbReference type="InterPro" id="IPR037760">
    <property type="entry name" value="SMKR1"/>
</dbReference>
<dbReference type="VEuPathDB" id="VectorBase:BGLAX_034089"/>
<feature type="region of interest" description="Disordered" evidence="1">
    <location>
        <begin position="28"/>
        <end position="157"/>
    </location>
</feature>
<dbReference type="PANTHER" id="PTHR37932:SF1">
    <property type="entry name" value="SMALL LYSINE-RICH PROTEIN 1"/>
    <property type="match status" value="1"/>
</dbReference>
<dbReference type="VEuPathDB" id="VectorBase:BGLB001334"/>